<evidence type="ECO:0000256" key="4">
    <source>
        <dbReference type="SAM" id="Phobius"/>
    </source>
</evidence>
<evidence type="ECO:0000256" key="1">
    <source>
        <dbReference type="ARBA" id="ARBA00006739"/>
    </source>
</evidence>
<dbReference type="STRING" id="882378.RBRH_01948"/>
<dbReference type="InterPro" id="IPR029044">
    <property type="entry name" value="Nucleotide-diphossugar_trans"/>
</dbReference>
<proteinExistence type="inferred from homology"/>
<comment type="similarity">
    <text evidence="1">Belongs to the glycosyltransferase 2 family.</text>
</comment>
<protein>
    <submittedName>
        <fullName evidence="6">Glycosyltransferase involved in cell wall biogenesis</fullName>
        <ecNumber evidence="6">2.4.-.-</ecNumber>
    </submittedName>
</protein>
<keyword evidence="3 6" id="KW-0808">Transferase</keyword>
<dbReference type="Pfam" id="PF00535">
    <property type="entry name" value="Glycos_transf_2"/>
    <property type="match status" value="1"/>
</dbReference>
<keyword evidence="4" id="KW-0812">Transmembrane</keyword>
<dbReference type="InterPro" id="IPR001173">
    <property type="entry name" value="Glyco_trans_2-like"/>
</dbReference>
<dbReference type="EMBL" id="FR687359">
    <property type="protein sequence ID" value="CBW73793.1"/>
    <property type="molecule type" value="Genomic_DNA"/>
</dbReference>
<evidence type="ECO:0000256" key="3">
    <source>
        <dbReference type="ARBA" id="ARBA00022679"/>
    </source>
</evidence>
<dbReference type="PANTHER" id="PTHR43179">
    <property type="entry name" value="RHAMNOSYLTRANSFERASE WBBL"/>
    <property type="match status" value="1"/>
</dbReference>
<dbReference type="CAZy" id="GT2">
    <property type="family name" value="Glycosyltransferase Family 2"/>
</dbReference>
<dbReference type="HOGENOM" id="CLU_070066_0_0_4"/>
<keyword evidence="4" id="KW-0472">Membrane</keyword>
<dbReference type="Gene3D" id="3.90.550.10">
    <property type="entry name" value="Spore Coat Polysaccharide Biosynthesis Protein SpsA, Chain A"/>
    <property type="match status" value="1"/>
</dbReference>
<evidence type="ECO:0000313" key="6">
    <source>
        <dbReference type="EMBL" id="CBW73793.1"/>
    </source>
</evidence>
<dbReference type="eggNOG" id="COG1215">
    <property type="taxonomic scope" value="Bacteria"/>
</dbReference>
<dbReference type="SUPFAM" id="SSF53448">
    <property type="entry name" value="Nucleotide-diphospho-sugar transferases"/>
    <property type="match status" value="1"/>
</dbReference>
<evidence type="ECO:0000313" key="7">
    <source>
        <dbReference type="Proteomes" id="UP000007437"/>
    </source>
</evidence>
<dbReference type="Proteomes" id="UP000007437">
    <property type="component" value="Chromosome"/>
</dbReference>
<reference evidence="6 7" key="1">
    <citation type="journal article" date="2011" name="J. Bacteriol.">
        <title>Complete genome sequence of Burkholderia rhizoxinica, an endosymbiont of Rhizopus microsporus.</title>
        <authorList>
            <person name="Lackner G."/>
            <person name="Moebius N."/>
            <person name="Partida-Martinez L."/>
            <person name="Hertweck C."/>
        </authorList>
    </citation>
    <scope>NUCLEOTIDE SEQUENCE [LARGE SCALE GENOMIC DNA]</scope>
    <source>
        <strain evidence="7">DSM 19002 / CIP 109453 / HKI 454</strain>
    </source>
</reference>
<name>E5ALC0_MYCRK</name>
<dbReference type="PANTHER" id="PTHR43179:SF12">
    <property type="entry name" value="GALACTOFURANOSYLTRANSFERASE GLFT2"/>
    <property type="match status" value="1"/>
</dbReference>
<gene>
    <name evidence="6" type="ordered locus">RBRH_01948</name>
</gene>
<feature type="transmembrane region" description="Helical" evidence="4">
    <location>
        <begin position="295"/>
        <end position="313"/>
    </location>
</feature>
<keyword evidence="2 6" id="KW-0328">Glycosyltransferase</keyword>
<organism evidence="6 7">
    <name type="scientific">Mycetohabitans rhizoxinica (strain DSM 19002 / CIP 109453 / HKI 454)</name>
    <name type="common">Paraburkholderia rhizoxinica</name>
    <dbReference type="NCBI Taxonomy" id="882378"/>
    <lineage>
        <taxon>Bacteria</taxon>
        <taxon>Pseudomonadati</taxon>
        <taxon>Pseudomonadota</taxon>
        <taxon>Betaproteobacteria</taxon>
        <taxon>Burkholderiales</taxon>
        <taxon>Burkholderiaceae</taxon>
        <taxon>Mycetohabitans</taxon>
    </lineage>
</organism>
<sequence>MLLDLAARCAGDRPISVGETPMTDAPDTASRIRVSVVVPTYRRPDLLSRCLDALCAQVFDPSTFEILVVDDDRARHSAKDVVHAFAQRSDGRPRVRYIPAWRTRGPAGARNAGWCSAQGAIIAFTDDDTIADPMWLRQGCDALMRDPMACAVAGRIEVPLGDAPTDYERDASGLAHAEFATANCFVRRDALVQVGGFDERFTRAWREDADLMFMLREQVGPIIDAPQARVLHPIRPAHWGVSIGQQSKVFFDALLYKKHRRVYRQHIRRVPPWHYYIAVAALLLAAVLLGTGQRVAGSVALGIWAAVTLWFCWRRLRGTSRAASHIAEMIVTSMAIPPVSLYWRLRGALHFKVLFL</sequence>
<feature type="domain" description="Glycosyltransferase 2-like" evidence="5">
    <location>
        <begin position="35"/>
        <end position="163"/>
    </location>
</feature>
<keyword evidence="4" id="KW-1133">Transmembrane helix</keyword>
<dbReference type="AlphaFoldDB" id="E5ALC0"/>
<evidence type="ECO:0000256" key="2">
    <source>
        <dbReference type="ARBA" id="ARBA00022676"/>
    </source>
</evidence>
<accession>E5ALC0</accession>
<evidence type="ECO:0000259" key="5">
    <source>
        <dbReference type="Pfam" id="PF00535"/>
    </source>
</evidence>
<dbReference type="KEGG" id="brh:RBRH_01948"/>
<feature type="transmembrane region" description="Helical" evidence="4">
    <location>
        <begin position="273"/>
        <end position="289"/>
    </location>
</feature>
<dbReference type="GO" id="GO:0016757">
    <property type="term" value="F:glycosyltransferase activity"/>
    <property type="evidence" value="ECO:0007669"/>
    <property type="project" value="UniProtKB-KW"/>
</dbReference>
<dbReference type="EC" id="2.4.-.-" evidence="6"/>